<dbReference type="KEGG" id="mlo:mlr6275"/>
<dbReference type="RefSeq" id="WP_010913916.1">
    <property type="nucleotide sequence ID" value="NC_002678.2"/>
</dbReference>
<accession>Q989U7</accession>
<proteinExistence type="predicted"/>
<dbReference type="InterPro" id="IPR009492">
    <property type="entry name" value="TniQ"/>
</dbReference>
<evidence type="ECO:0000259" key="1">
    <source>
        <dbReference type="Pfam" id="PF06527"/>
    </source>
</evidence>
<dbReference type="eggNOG" id="ENOG502Z95T">
    <property type="taxonomic scope" value="Bacteria"/>
</dbReference>
<name>Q989U7_RHILO</name>
<evidence type="ECO:0000313" key="3">
    <source>
        <dbReference type="Proteomes" id="UP000000552"/>
    </source>
</evidence>
<dbReference type="Proteomes" id="UP000000552">
    <property type="component" value="Chromosome"/>
</dbReference>
<dbReference type="EMBL" id="BA000012">
    <property type="protein sequence ID" value="BAB52597.1"/>
    <property type="molecule type" value="Genomic_DNA"/>
</dbReference>
<organism evidence="2 3">
    <name type="scientific">Mesorhizobium japonicum (strain LMG 29417 / CECT 9101 / MAFF 303099)</name>
    <name type="common">Mesorhizobium loti (strain MAFF 303099)</name>
    <dbReference type="NCBI Taxonomy" id="266835"/>
    <lineage>
        <taxon>Bacteria</taxon>
        <taxon>Pseudomonadati</taxon>
        <taxon>Pseudomonadota</taxon>
        <taxon>Alphaproteobacteria</taxon>
        <taxon>Hyphomicrobiales</taxon>
        <taxon>Phyllobacteriaceae</taxon>
        <taxon>Mesorhizobium</taxon>
    </lineage>
</organism>
<sequence length="293" mass="31789">MIRELNGTRPLSVILKPVPDELLSSWITRHADFYGVPPLTMLRHALPEATSLRQTDTNLGPTAAVHIARLFRSQSSTILAMTTSGFPQSAARLVAPRVIQCCVACSEQNSLRGASTAVQRSWIEGWRITCPVCRQRQQGTREGASALPSTSSPFEDLWVNAVHGEELIDKSLRGASVGGVSPIDIARLLLIRRCPKRSRHQASTRHSTILGAVVQGFDELVAEQGLPRPTIARPILPIGLRMALLAGISIVYEAGPTLVSELKRQTLGPHYTRFVAIGAGMSASRNSQPLQVN</sequence>
<dbReference type="HOGENOM" id="CLU_085714_0_0_5"/>
<reference evidence="2 3" key="1">
    <citation type="journal article" date="2000" name="DNA Res.">
        <title>Complete genome structure of the nitrogen-fixing symbiotic bacterium Mesorhizobium loti.</title>
        <authorList>
            <person name="Kaneko T."/>
            <person name="Nakamura Y."/>
            <person name="Sato S."/>
            <person name="Asamizu E."/>
            <person name="Kato T."/>
            <person name="Sasamoto S."/>
            <person name="Watanabe A."/>
            <person name="Idesawa K."/>
            <person name="Ishikawa A."/>
            <person name="Kawashima K."/>
            <person name="Kimura T."/>
            <person name="Kishida Y."/>
            <person name="Kiyokawa C."/>
            <person name="Kohara M."/>
            <person name="Matsumoto M."/>
            <person name="Matsuno A."/>
            <person name="Mochizuki Y."/>
            <person name="Nakayama S."/>
            <person name="Nakazaki N."/>
            <person name="Shimpo S."/>
            <person name="Sugimoto M."/>
            <person name="Takeuchi C."/>
            <person name="Yamada M."/>
            <person name="Tabata S."/>
        </authorList>
    </citation>
    <scope>NUCLEOTIDE SEQUENCE [LARGE SCALE GENOMIC DNA]</scope>
    <source>
        <strain evidence="3">LMG 29417 / CECT 9101 / MAFF 303099</strain>
    </source>
</reference>
<dbReference type="Pfam" id="PF06527">
    <property type="entry name" value="TniQ"/>
    <property type="match status" value="1"/>
</dbReference>
<feature type="domain" description="TniQ" evidence="1">
    <location>
        <begin position="15"/>
        <end position="134"/>
    </location>
</feature>
<evidence type="ECO:0000313" key="2">
    <source>
        <dbReference type="EMBL" id="BAB52597.1"/>
    </source>
</evidence>
<dbReference type="AlphaFoldDB" id="Q989U7"/>
<gene>
    <name evidence="2" type="ordered locus">mlr6275</name>
</gene>
<protein>
    <submittedName>
        <fullName evidence="2">Mlr6275 protein</fullName>
    </submittedName>
</protein>